<sequence length="72" mass="8357">MSQLEQQNLEWWAEIVTDRPLCTYYFGPFATAKTAKLAQLAHIEDFEQEGSKIVFVAVRRCQSQLLTSFEDE</sequence>
<dbReference type="EMBL" id="RSCK01000133">
    <property type="protein sequence ID" value="RUT00929.1"/>
    <property type="molecule type" value="Genomic_DNA"/>
</dbReference>
<dbReference type="RefSeq" id="WP_015154839.1">
    <property type="nucleotide sequence ID" value="NZ_JAVKZF010000001.1"/>
</dbReference>
<accession>A0AB37U918</accession>
<evidence type="ECO:0008006" key="3">
    <source>
        <dbReference type="Google" id="ProtNLM"/>
    </source>
</evidence>
<proteinExistence type="predicted"/>
<dbReference type="Proteomes" id="UP000282574">
    <property type="component" value="Unassembled WGS sequence"/>
</dbReference>
<dbReference type="InterPro" id="IPR014945">
    <property type="entry name" value="DUF1816"/>
</dbReference>
<comment type="caution">
    <text evidence="1">The sequence shown here is derived from an EMBL/GenBank/DDBJ whole genome shotgun (WGS) entry which is preliminary data.</text>
</comment>
<reference evidence="1 2" key="1">
    <citation type="journal article" date="2019" name="Genome Biol. Evol.">
        <title>Day and night: Metabolic profiles and evolutionary relationships of six axenic non-marine cyanobacteria.</title>
        <authorList>
            <person name="Will S.E."/>
            <person name="Henke P."/>
            <person name="Boedeker C."/>
            <person name="Huang S."/>
            <person name="Brinkmann H."/>
            <person name="Rohde M."/>
            <person name="Jarek M."/>
            <person name="Friedl T."/>
            <person name="Seufert S."/>
            <person name="Schumacher M."/>
            <person name="Overmann J."/>
            <person name="Neumann-Schaal M."/>
            <person name="Petersen J."/>
        </authorList>
    </citation>
    <scope>NUCLEOTIDE SEQUENCE [LARGE SCALE GENOMIC DNA]</scope>
    <source>
        <strain evidence="1 2">SAG 39.79</strain>
    </source>
</reference>
<protein>
    <recommendedName>
        <fullName evidence="3">DUF1816 domain-containing protein</fullName>
    </recommendedName>
</protein>
<evidence type="ECO:0000313" key="2">
    <source>
        <dbReference type="Proteomes" id="UP000282574"/>
    </source>
</evidence>
<dbReference type="Pfam" id="PF08846">
    <property type="entry name" value="DUF1816"/>
    <property type="match status" value="1"/>
</dbReference>
<keyword evidence="2" id="KW-1185">Reference proteome</keyword>
<gene>
    <name evidence="1" type="ORF">DSM107010_66310</name>
</gene>
<name>A0AB37U918_9CYAN</name>
<organism evidence="1 2">
    <name type="scientific">Chroococcidiopsis cubana SAG 39.79</name>
    <dbReference type="NCBI Taxonomy" id="388085"/>
    <lineage>
        <taxon>Bacteria</taxon>
        <taxon>Bacillati</taxon>
        <taxon>Cyanobacteriota</taxon>
        <taxon>Cyanophyceae</taxon>
        <taxon>Chroococcidiopsidales</taxon>
        <taxon>Chroococcidiopsidaceae</taxon>
        <taxon>Chroococcidiopsis</taxon>
    </lineage>
</organism>
<dbReference type="AlphaFoldDB" id="A0AB37U918"/>
<evidence type="ECO:0000313" key="1">
    <source>
        <dbReference type="EMBL" id="RUT00929.1"/>
    </source>
</evidence>